<sequence length="201" mass="22454">MEEKKKKGLGLTSILKVISSSASPTPSSWAWASCKAHPRTSSFRVTDEEVIYLDQEDEEDLVMQGLRSERLFFDQTGLDTSSLVMETKMRLPFKETVAEEMESEDPFRDFRVSMEEMIVAHGLKDWDCLEELLEWYLGMNGNNTHGFILAAFVDLLLDLAFSLPPPFSCTCSTYSSSSCFCTCSSPTTTATSSSSSAKFLN</sequence>
<gene>
    <name evidence="8" type="ORF">ZOSMA_338G00160</name>
</gene>
<keyword evidence="2 6" id="KW-0678">Repressor</keyword>
<evidence type="ECO:0000256" key="1">
    <source>
        <dbReference type="ARBA" id="ARBA00004123"/>
    </source>
</evidence>
<dbReference type="GO" id="GO:0005634">
    <property type="term" value="C:nucleus"/>
    <property type="evidence" value="ECO:0007669"/>
    <property type="project" value="UniProtKB-SubCell"/>
</dbReference>
<comment type="function">
    <text evidence="6">Transcriptional repressor that regulates multiple aspects of plant growth and development.</text>
</comment>
<protein>
    <recommendedName>
        <fullName evidence="6">Transcription repressor</fullName>
    </recommendedName>
    <alternativeName>
        <fullName evidence="6">Ovate family protein</fullName>
    </alternativeName>
</protein>
<proteinExistence type="predicted"/>
<keyword evidence="5 6" id="KW-0539">Nucleus</keyword>
<evidence type="ECO:0000256" key="5">
    <source>
        <dbReference type="ARBA" id="ARBA00023242"/>
    </source>
</evidence>
<evidence type="ECO:0000313" key="9">
    <source>
        <dbReference type="Proteomes" id="UP000036987"/>
    </source>
</evidence>
<organism evidence="8 9">
    <name type="scientific">Zostera marina</name>
    <name type="common">Eelgrass</name>
    <dbReference type="NCBI Taxonomy" id="29655"/>
    <lineage>
        <taxon>Eukaryota</taxon>
        <taxon>Viridiplantae</taxon>
        <taxon>Streptophyta</taxon>
        <taxon>Embryophyta</taxon>
        <taxon>Tracheophyta</taxon>
        <taxon>Spermatophyta</taxon>
        <taxon>Magnoliopsida</taxon>
        <taxon>Liliopsida</taxon>
        <taxon>Zosteraceae</taxon>
        <taxon>Zostera</taxon>
    </lineage>
</organism>
<dbReference type="EMBL" id="LFYR01001074">
    <property type="protein sequence ID" value="KMZ65132.1"/>
    <property type="molecule type" value="Genomic_DNA"/>
</dbReference>
<keyword evidence="3 6" id="KW-0805">Transcription regulation</keyword>
<dbReference type="AlphaFoldDB" id="A0A0K9PA65"/>
<evidence type="ECO:0000256" key="4">
    <source>
        <dbReference type="ARBA" id="ARBA00023163"/>
    </source>
</evidence>
<dbReference type="InterPro" id="IPR006458">
    <property type="entry name" value="Ovate_C"/>
</dbReference>
<dbReference type="PROSITE" id="PS51257">
    <property type="entry name" value="PROKAR_LIPOPROTEIN"/>
    <property type="match status" value="1"/>
</dbReference>
<dbReference type="OMA" id="WYLKVNE"/>
<reference evidence="9" key="1">
    <citation type="journal article" date="2016" name="Nature">
        <title>The genome of the seagrass Zostera marina reveals angiosperm adaptation to the sea.</title>
        <authorList>
            <person name="Olsen J.L."/>
            <person name="Rouze P."/>
            <person name="Verhelst B."/>
            <person name="Lin Y.-C."/>
            <person name="Bayer T."/>
            <person name="Collen J."/>
            <person name="Dattolo E."/>
            <person name="De Paoli E."/>
            <person name="Dittami S."/>
            <person name="Maumus F."/>
            <person name="Michel G."/>
            <person name="Kersting A."/>
            <person name="Lauritano C."/>
            <person name="Lohaus R."/>
            <person name="Toepel M."/>
            <person name="Tonon T."/>
            <person name="Vanneste K."/>
            <person name="Amirebrahimi M."/>
            <person name="Brakel J."/>
            <person name="Bostroem C."/>
            <person name="Chovatia M."/>
            <person name="Grimwood J."/>
            <person name="Jenkins J.W."/>
            <person name="Jueterbock A."/>
            <person name="Mraz A."/>
            <person name="Stam W.T."/>
            <person name="Tice H."/>
            <person name="Bornberg-Bauer E."/>
            <person name="Green P.J."/>
            <person name="Pearson G.A."/>
            <person name="Procaccini G."/>
            <person name="Duarte C.M."/>
            <person name="Schmutz J."/>
            <person name="Reusch T.B.H."/>
            <person name="Van de Peer Y."/>
        </authorList>
    </citation>
    <scope>NUCLEOTIDE SEQUENCE [LARGE SCALE GENOMIC DNA]</scope>
    <source>
        <strain evidence="9">cv. Finnish</strain>
    </source>
</reference>
<dbReference type="NCBIfam" id="TIGR01568">
    <property type="entry name" value="A_thal_3678"/>
    <property type="match status" value="1"/>
</dbReference>
<dbReference type="GO" id="GO:0045892">
    <property type="term" value="P:negative regulation of DNA-templated transcription"/>
    <property type="evidence" value="ECO:0007669"/>
    <property type="project" value="UniProtKB-UniRule"/>
</dbReference>
<keyword evidence="9" id="KW-1185">Reference proteome</keyword>
<evidence type="ECO:0000256" key="2">
    <source>
        <dbReference type="ARBA" id="ARBA00022491"/>
    </source>
</evidence>
<dbReference type="Pfam" id="PF04844">
    <property type="entry name" value="Ovate"/>
    <property type="match status" value="1"/>
</dbReference>
<dbReference type="PANTHER" id="PTHR33057">
    <property type="entry name" value="TRANSCRIPTION REPRESSOR OFP7-RELATED"/>
    <property type="match status" value="1"/>
</dbReference>
<comment type="caution">
    <text evidence="8">The sequence shown here is derived from an EMBL/GenBank/DDBJ whole genome shotgun (WGS) entry which is preliminary data.</text>
</comment>
<dbReference type="InterPro" id="IPR038933">
    <property type="entry name" value="Ovate"/>
</dbReference>
<keyword evidence="4 6" id="KW-0804">Transcription</keyword>
<comment type="subcellular location">
    <subcellularLocation>
        <location evidence="1 6">Nucleus</location>
    </subcellularLocation>
</comment>
<evidence type="ECO:0000259" key="7">
    <source>
        <dbReference type="PROSITE" id="PS51754"/>
    </source>
</evidence>
<dbReference type="STRING" id="29655.A0A0K9PA65"/>
<dbReference type="PANTHER" id="PTHR33057:SF26">
    <property type="entry name" value="TRANSCRIPTION REPRESSOR OFP13"/>
    <property type="match status" value="1"/>
</dbReference>
<evidence type="ECO:0000256" key="6">
    <source>
        <dbReference type="RuleBase" id="RU367028"/>
    </source>
</evidence>
<dbReference type="PROSITE" id="PS51754">
    <property type="entry name" value="OVATE"/>
    <property type="match status" value="1"/>
</dbReference>
<accession>A0A0K9PA65</accession>
<name>A0A0K9PA65_ZOSMR</name>
<evidence type="ECO:0000313" key="8">
    <source>
        <dbReference type="EMBL" id="KMZ65132.1"/>
    </source>
</evidence>
<dbReference type="OrthoDB" id="689823at2759"/>
<dbReference type="Proteomes" id="UP000036987">
    <property type="component" value="Unassembled WGS sequence"/>
</dbReference>
<feature type="domain" description="OVATE" evidence="7">
    <location>
        <begin position="99"/>
        <end position="158"/>
    </location>
</feature>
<evidence type="ECO:0000256" key="3">
    <source>
        <dbReference type="ARBA" id="ARBA00023015"/>
    </source>
</evidence>